<evidence type="ECO:0000313" key="2">
    <source>
        <dbReference type="Proteomes" id="UP000775877"/>
    </source>
</evidence>
<dbReference type="AlphaFoldDB" id="A0A955IA67"/>
<comment type="caution">
    <text evidence="1">The sequence shown here is derived from an EMBL/GenBank/DDBJ whole genome shotgun (WGS) entry which is preliminary data.</text>
</comment>
<proteinExistence type="predicted"/>
<evidence type="ECO:0000313" key="1">
    <source>
        <dbReference type="EMBL" id="MCA9380864.1"/>
    </source>
</evidence>
<sequence>MSQEIIQTKRIGISKARERMNRFYLNEFKPFIS</sequence>
<accession>A0A955IA67</accession>
<organism evidence="1 2">
    <name type="scientific">Candidatus Dojkabacteria bacterium</name>
    <dbReference type="NCBI Taxonomy" id="2099670"/>
    <lineage>
        <taxon>Bacteria</taxon>
        <taxon>Candidatus Dojkabacteria</taxon>
    </lineage>
</organism>
<name>A0A955IA67_9BACT</name>
<reference evidence="1" key="1">
    <citation type="submission" date="2020-04" db="EMBL/GenBank/DDBJ databases">
        <authorList>
            <person name="Zhang T."/>
        </authorList>
    </citation>
    <scope>NUCLEOTIDE SEQUENCE</scope>
    <source>
        <strain evidence="1">HKST-UBA13</strain>
    </source>
</reference>
<protein>
    <submittedName>
        <fullName evidence="1">Uncharacterized protein</fullName>
    </submittedName>
</protein>
<dbReference type="Proteomes" id="UP000775877">
    <property type="component" value="Unassembled WGS sequence"/>
</dbReference>
<dbReference type="EMBL" id="JAGQLJ010000022">
    <property type="protein sequence ID" value="MCA9380864.1"/>
    <property type="molecule type" value="Genomic_DNA"/>
</dbReference>
<gene>
    <name evidence="1" type="ORF">KC678_01225</name>
</gene>
<reference evidence="1" key="2">
    <citation type="journal article" date="2021" name="Microbiome">
        <title>Successional dynamics and alternative stable states in a saline activated sludge microbial community over 9 years.</title>
        <authorList>
            <person name="Wang Y."/>
            <person name="Ye J."/>
            <person name="Ju F."/>
            <person name="Liu L."/>
            <person name="Boyd J.A."/>
            <person name="Deng Y."/>
            <person name="Parks D.H."/>
            <person name="Jiang X."/>
            <person name="Yin X."/>
            <person name="Woodcroft B.J."/>
            <person name="Tyson G.W."/>
            <person name="Hugenholtz P."/>
            <person name="Polz M.F."/>
            <person name="Zhang T."/>
        </authorList>
    </citation>
    <scope>NUCLEOTIDE SEQUENCE</scope>
    <source>
        <strain evidence="1">HKST-UBA13</strain>
    </source>
</reference>